<feature type="region of interest" description="Disordered" evidence="1">
    <location>
        <begin position="311"/>
        <end position="352"/>
    </location>
</feature>
<dbReference type="InterPro" id="IPR011011">
    <property type="entry name" value="Znf_FYVE_PHD"/>
</dbReference>
<dbReference type="PANTHER" id="PTHR43102:SF2">
    <property type="entry name" value="GAF DOMAIN-CONTAINING PROTEIN"/>
    <property type="match status" value="1"/>
</dbReference>
<organism evidence="2 3">
    <name type="scientific">Aphanomyces invadans</name>
    <dbReference type="NCBI Taxonomy" id="157072"/>
    <lineage>
        <taxon>Eukaryota</taxon>
        <taxon>Sar</taxon>
        <taxon>Stramenopiles</taxon>
        <taxon>Oomycota</taxon>
        <taxon>Saprolegniomycetes</taxon>
        <taxon>Saprolegniales</taxon>
        <taxon>Verrucalvaceae</taxon>
        <taxon>Aphanomyces</taxon>
    </lineage>
</organism>
<dbReference type="Gene3D" id="3.30.450.40">
    <property type="match status" value="1"/>
</dbReference>
<dbReference type="AlphaFoldDB" id="A0A3R6VZ41"/>
<evidence type="ECO:0000313" key="2">
    <source>
        <dbReference type="EMBL" id="RHY31160.1"/>
    </source>
</evidence>
<feature type="region of interest" description="Disordered" evidence="1">
    <location>
        <begin position="370"/>
        <end position="437"/>
    </location>
</feature>
<comment type="caution">
    <text evidence="2">The sequence shown here is derived from an EMBL/GenBank/DDBJ whole genome shotgun (WGS) entry which is preliminary data.</text>
</comment>
<keyword evidence="3" id="KW-1185">Reference proteome</keyword>
<name>A0A3R6VZ41_9STRA</name>
<feature type="compositionally biased region" description="Polar residues" evidence="1">
    <location>
        <begin position="334"/>
        <end position="346"/>
    </location>
</feature>
<dbReference type="SUPFAM" id="SSF55781">
    <property type="entry name" value="GAF domain-like"/>
    <property type="match status" value="1"/>
</dbReference>
<dbReference type="EMBL" id="QUSY01000239">
    <property type="protein sequence ID" value="RHY31160.1"/>
    <property type="molecule type" value="Genomic_DNA"/>
</dbReference>
<reference evidence="2 3" key="1">
    <citation type="submission" date="2018-08" db="EMBL/GenBank/DDBJ databases">
        <title>Aphanomyces genome sequencing and annotation.</title>
        <authorList>
            <person name="Minardi D."/>
            <person name="Oidtmann B."/>
            <person name="Van Der Giezen M."/>
            <person name="Studholme D.J."/>
        </authorList>
    </citation>
    <scope>NUCLEOTIDE SEQUENCE [LARGE SCALE GENOMIC DNA]</scope>
    <source>
        <strain evidence="2 3">NJM0002</strain>
    </source>
</reference>
<evidence type="ECO:0000256" key="1">
    <source>
        <dbReference type="SAM" id="MobiDB-lite"/>
    </source>
</evidence>
<feature type="compositionally biased region" description="Low complexity" evidence="1">
    <location>
        <begin position="391"/>
        <end position="410"/>
    </location>
</feature>
<dbReference type="InterPro" id="IPR029016">
    <property type="entry name" value="GAF-like_dom_sf"/>
</dbReference>
<dbReference type="PANTHER" id="PTHR43102">
    <property type="entry name" value="SLR1143 PROTEIN"/>
    <property type="match status" value="1"/>
</dbReference>
<feature type="compositionally biased region" description="Polar residues" evidence="1">
    <location>
        <begin position="311"/>
        <end position="322"/>
    </location>
</feature>
<dbReference type="SUPFAM" id="SSF57903">
    <property type="entry name" value="FYVE/PHD zinc finger"/>
    <property type="match status" value="1"/>
</dbReference>
<evidence type="ECO:0000313" key="3">
    <source>
        <dbReference type="Proteomes" id="UP000285060"/>
    </source>
</evidence>
<sequence>MSQPQPAGPAAANRLDAPWSFLTYDPAMPVEQLLQRGAHLVQYVSQECHRGMLAASSPGRAVKDSDRNLLHVHATADLPGVSTWRVLRTLAGPSGTSFDDFLDRLLGDKLEGATLHRNACADTYGRPWADSSRVPPRMVSVGSLYYDDSSLFKHATKELVYLDYMHIHSDERTITRVFKSVDCDPLAPKKHVERHKHILFGYSIEDITRRPCGGDADDEDSCTTRVTFYGDYAMALSEPGRVIRDAKHFLEKLATSIQLLERILAVHLPKLSAHSTNTHVRSCHTCLQTFSRIRSPTTCVGCTMCFCTTAETSPPQAKSQPVATPIKTPPPHPSTQAKNEIASSRGPSDFIDPRPHTLLFNYLVRISEGNESDNLSSSPLELDPCEPSPPQSSSSPDAPPSADALPASMSSPPPQSLSNAPLSDQTKPHDPPMSPAHLDHIRTAAVLDLDTNDDLDALCLQTATRMECTYAFVNLIYKGAYMLKGVAAIGAAMPTSIPRDCALSSHSSSLPLLVPDAEMDARFAMSPLVTGKEHIRFYYGLPLVTTTGALLGTVAVADNHPRVRVSASQRDDLVEFASQTATLIATRLNLQ</sequence>
<dbReference type="Proteomes" id="UP000285060">
    <property type="component" value="Unassembled WGS sequence"/>
</dbReference>
<dbReference type="VEuPathDB" id="FungiDB:H310_07243"/>
<protein>
    <recommendedName>
        <fullName evidence="4">GAF domain-containing protein</fullName>
    </recommendedName>
</protein>
<evidence type="ECO:0008006" key="4">
    <source>
        <dbReference type="Google" id="ProtNLM"/>
    </source>
</evidence>
<gene>
    <name evidence="2" type="ORF">DYB32_003716</name>
</gene>
<dbReference type="VEuPathDB" id="FungiDB:H310_07244"/>
<proteinExistence type="predicted"/>
<accession>A0A3R6VZ41</accession>